<evidence type="ECO:0000313" key="2">
    <source>
        <dbReference type="Proteomes" id="UP000578622"/>
    </source>
</evidence>
<dbReference type="EMBL" id="JACGXG010000014">
    <property type="protein sequence ID" value="MBA8853649.1"/>
    <property type="molecule type" value="Genomic_DNA"/>
</dbReference>
<organism evidence="1 2">
    <name type="scientific">Brucella intermedia</name>
    <dbReference type="NCBI Taxonomy" id="94625"/>
    <lineage>
        <taxon>Bacteria</taxon>
        <taxon>Pseudomonadati</taxon>
        <taxon>Pseudomonadota</taxon>
        <taxon>Alphaproteobacteria</taxon>
        <taxon>Hyphomicrobiales</taxon>
        <taxon>Brucellaceae</taxon>
        <taxon>Brucella/Ochrobactrum group</taxon>
        <taxon>Brucella</taxon>
    </lineage>
</organism>
<accession>A0ABR6AVZ6</accession>
<evidence type="ECO:0008006" key="3">
    <source>
        <dbReference type="Google" id="ProtNLM"/>
    </source>
</evidence>
<dbReference type="Proteomes" id="UP000578622">
    <property type="component" value="Unassembled WGS sequence"/>
</dbReference>
<dbReference type="RefSeq" id="WP_182512147.1">
    <property type="nucleotide sequence ID" value="NZ_JACGXG010000014.1"/>
</dbReference>
<gene>
    <name evidence="1" type="ORF">FHW20_004633</name>
</gene>
<reference evidence="1 2" key="1">
    <citation type="submission" date="2020-07" db="EMBL/GenBank/DDBJ databases">
        <title>Genomic Encyclopedia of Type Strains, Phase IV (KMG-V): Genome sequencing to study the core and pangenomes of soil and plant-associated prokaryotes.</title>
        <authorList>
            <person name="Whitman W."/>
        </authorList>
    </citation>
    <scope>NUCLEOTIDE SEQUENCE [LARGE SCALE GENOMIC DNA]</scope>
    <source>
        <strain evidence="1 2">RH4WT92</strain>
    </source>
</reference>
<evidence type="ECO:0000313" key="1">
    <source>
        <dbReference type="EMBL" id="MBA8853649.1"/>
    </source>
</evidence>
<comment type="caution">
    <text evidence="1">The sequence shown here is derived from an EMBL/GenBank/DDBJ whole genome shotgun (WGS) entry which is preliminary data.</text>
</comment>
<name>A0ABR6AVZ6_9HYPH</name>
<protein>
    <recommendedName>
        <fullName evidence="3">Glycosyltransferase family 1 protein</fullName>
    </recommendedName>
</protein>
<proteinExistence type="predicted"/>
<sequence>MLSVAAKRLRSLPIFQPDWYVKQNPDIVGTDPVTHVVYYGAKEGRRIFDPIKIATSISGTPVTNANNSDGRRPGSVDVYVSSVGNVFMDEIAREVYNAIKLCNIEVTLKNEAGGDYLNPKPKIVVAPHEFFLLNAGPKYFNPAFMKNCIAYNTEQLQTQWFSSALPEMLSSAAIIDICNQSASIFRSANMPALHWEPAIKPTRVDLASIEEHPLLKAVPNLQDKPEWHDRPIDLSFFGAQSPRREKALGRIAPRIAGLNSFIYYRRRSTPLTAGLDKSLTEVAEAIAQKSKIYLNIHRDVMPYFEWHRIARQGIGNDCVVISDHCLEHPLYKPGVHYIQVNARHVGDAVDWLLNDLDGQRQAAAIRRANRTMLNNNKFEHSNAETLVNFIADNTDA</sequence>
<keyword evidence="2" id="KW-1185">Reference proteome</keyword>